<feature type="transmembrane region" description="Helical" evidence="1">
    <location>
        <begin position="218"/>
        <end position="242"/>
    </location>
</feature>
<keyword evidence="1" id="KW-0812">Transmembrane</keyword>
<dbReference type="OrthoDB" id="3631561at2"/>
<feature type="transmembrane region" description="Helical" evidence="1">
    <location>
        <begin position="390"/>
        <end position="411"/>
    </location>
</feature>
<keyword evidence="1" id="KW-0472">Membrane</keyword>
<organism evidence="2 3">
    <name type="scientific">Nocardioides marmoriginsengisoli</name>
    <dbReference type="NCBI Taxonomy" id="661483"/>
    <lineage>
        <taxon>Bacteria</taxon>
        <taxon>Bacillati</taxon>
        <taxon>Actinomycetota</taxon>
        <taxon>Actinomycetes</taxon>
        <taxon>Propionibacteriales</taxon>
        <taxon>Nocardioidaceae</taxon>
        <taxon>Nocardioides</taxon>
    </lineage>
</organism>
<reference evidence="2 3" key="1">
    <citation type="submission" date="2018-11" db="EMBL/GenBank/DDBJ databases">
        <authorList>
            <person name="Li F."/>
        </authorList>
    </citation>
    <scope>NUCLEOTIDE SEQUENCE [LARGE SCALE GENOMIC DNA]</scope>
    <source>
        <strain evidence="2 3">Gsoil 097</strain>
    </source>
</reference>
<name>A0A3N0CPW5_9ACTN</name>
<accession>A0A3N0CPW5</accession>
<dbReference type="PANTHER" id="PTHR35791:SF1">
    <property type="entry name" value="UPF0754 MEMBRANE PROTEIN YHEB"/>
    <property type="match status" value="1"/>
</dbReference>
<proteinExistence type="predicted"/>
<protein>
    <recommendedName>
        <fullName evidence="4">DUF445 family protein</fullName>
    </recommendedName>
</protein>
<keyword evidence="3" id="KW-1185">Reference proteome</keyword>
<evidence type="ECO:0000313" key="2">
    <source>
        <dbReference type="EMBL" id="RNL65498.1"/>
    </source>
</evidence>
<feature type="transmembrane region" description="Helical" evidence="1">
    <location>
        <begin position="191"/>
        <end position="212"/>
    </location>
</feature>
<dbReference type="AlphaFoldDB" id="A0A3N0CPW5"/>
<evidence type="ECO:0000256" key="1">
    <source>
        <dbReference type="SAM" id="Phobius"/>
    </source>
</evidence>
<gene>
    <name evidence="2" type="ORF">EFK50_03630</name>
</gene>
<comment type="caution">
    <text evidence="2">The sequence shown here is derived from an EMBL/GenBank/DDBJ whole genome shotgun (WGS) entry which is preliminary data.</text>
</comment>
<feature type="transmembrane region" description="Helical" evidence="1">
    <location>
        <begin position="6"/>
        <end position="26"/>
    </location>
</feature>
<evidence type="ECO:0000313" key="3">
    <source>
        <dbReference type="Proteomes" id="UP000267128"/>
    </source>
</evidence>
<dbReference type="Proteomes" id="UP000267128">
    <property type="component" value="Unassembled WGS sequence"/>
</dbReference>
<dbReference type="EMBL" id="RJSE01000003">
    <property type="protein sequence ID" value="RNL65498.1"/>
    <property type="molecule type" value="Genomic_DNA"/>
</dbReference>
<evidence type="ECO:0008006" key="4">
    <source>
        <dbReference type="Google" id="ProtNLM"/>
    </source>
</evidence>
<dbReference type="PANTHER" id="PTHR35791">
    <property type="entry name" value="UPF0754 MEMBRANE PROTEIN YHEB"/>
    <property type="match status" value="1"/>
</dbReference>
<keyword evidence="1" id="KW-1133">Transmembrane helix</keyword>
<sequence>MPLFTGVIGWLINWSGLIMLFAPTHFRGIRVPGLALLARAFPRRLQEVPGMLIGGLGWQGIVPMRAAKMGSIAVDKAISRLGTPSDFYQQLGPDQIADHIVRAFQPQVPTLIETIMVAEHPRLWRDMPPRARSMLIDRVTRMLPAIIRSVTDQIGLHIDQLLDPKAMVIDQFRRDPSLVVRIFRNFGRRELAMMVRFGFVFGFLFGIPVAYLDHVVGAWWLLPVLGVVVGWCTNLLGMWLIFAPAEPRKVGPFTVQGLFPRRQAEAAVVYAELIAGEVITLERIGQHLLEGPRGDRTQWLVRTAMRPAIELALGPTHAAVRIAIGAEKFDRIKESMATEAVVRTIGPFQDPEFSQVQAVRIRALIAERCAQLPPAQFVEMMRAAIQEDEWLLYAHGAIMGFAGGLLHLWLFGVGGS</sequence>